<dbReference type="InterPro" id="IPR011009">
    <property type="entry name" value="Kinase-like_dom_sf"/>
</dbReference>
<evidence type="ECO:0000256" key="11">
    <source>
        <dbReference type="ARBA" id="ARBA00048679"/>
    </source>
</evidence>
<dbReference type="Pfam" id="PF00704">
    <property type="entry name" value="Glyco_hydro_18"/>
    <property type="match status" value="1"/>
</dbReference>
<sequence length="702" mass="77865">MVSRIAIIILFHVFLSLNSHPAKAQAWIKAGYWYYQTDLPLSQINSTLYTHLICAAAGLNSSSYHLSIPSSYVFSAFTKTVKRKNPSITTLLSIGGWDADYSTLSAMAGNSTYRKSFINDSIKTARQYGFQGLDFSWLSANTSDNMDNIGTLFEEWRAAIALETRNSSLSELILIAAVQLSPTLDPGSFPIDSIRRNLNWSHVLAYDYTMPEDDNITAASAALYAPDSDFSTDSGIAALINEGLPASKLVLGLPFFGYAWKLANPNENSIGAPATGPAVTQEGDMSYKLINRYSKTQGAIGPIYNSSYVANYVIVGSDWISFDGVDVVRIKVSYAKKKALLGYVVWEVSDDDNWVLSQAAGGVDSGGGVELAGGVDHKRPKSRILIIIFTTTAAVIILLGLAFYFIRIRILNSKRFVEMEWNIELVKMEPLSFCLLPFRAPCIFCSGILGGDIKLADAYRLDSLLSDMTDPIRRYLLDWKKREEIIEGITQGLLYLQEYSRLTVIHRDLKANNILLDGDMKAKISDFGMARIFAKDEHEANTDRLVGTYGYVPPEYVRRGQYSIKSDVYSFGIVQLHIISGKKNGSLYGSDESLSLAEYAYELWKDDRGMEIMDPSLDDTFSSCKLIKCLQIALLCVQENPADRPSMLEVSSMLRNETAIVAIPQRPALSVKTDEDDKNRRDRLPSEICSVDDATISQVVGR</sequence>
<keyword evidence="7" id="KW-0067">ATP-binding</keyword>
<dbReference type="InterPro" id="IPR008271">
    <property type="entry name" value="Ser/Thr_kinase_AS"/>
</dbReference>
<dbReference type="GO" id="GO:0005886">
    <property type="term" value="C:plasma membrane"/>
    <property type="evidence" value="ECO:0007669"/>
    <property type="project" value="TreeGrafter"/>
</dbReference>
<dbReference type="InterPro" id="IPR000719">
    <property type="entry name" value="Prot_kinase_dom"/>
</dbReference>
<dbReference type="FunFam" id="1.10.510.10:FF:000060">
    <property type="entry name" value="G-type lectin S-receptor-like serine/threonine-protein kinase"/>
    <property type="match status" value="1"/>
</dbReference>
<keyword evidence="9" id="KW-0325">Glycoprotein</keyword>
<feature type="chain" id="PRO_5032752487" description="non-specific serine/threonine protein kinase" evidence="13">
    <location>
        <begin position="25"/>
        <end position="702"/>
    </location>
</feature>
<feature type="transmembrane region" description="Helical" evidence="12">
    <location>
        <begin position="384"/>
        <end position="406"/>
    </location>
</feature>
<keyword evidence="2" id="KW-0723">Serine/threonine-protein kinase</keyword>
<evidence type="ECO:0000256" key="8">
    <source>
        <dbReference type="ARBA" id="ARBA00023157"/>
    </source>
</evidence>
<dbReference type="Proteomes" id="UP000657918">
    <property type="component" value="Unassembled WGS sequence"/>
</dbReference>
<feature type="domain" description="GH18" evidence="15">
    <location>
        <begin position="27"/>
        <end position="367"/>
    </location>
</feature>
<dbReference type="EC" id="2.7.11.1" evidence="1"/>
<comment type="caution">
    <text evidence="16">The sequence shown here is derived from an EMBL/GenBank/DDBJ whole genome shotgun (WGS) entry which is preliminary data.</text>
</comment>
<dbReference type="Gene3D" id="3.10.50.10">
    <property type="match status" value="1"/>
</dbReference>
<gene>
    <name evidence="16" type="ORF">SADUNF_Sadunf18G0090200</name>
</gene>
<evidence type="ECO:0000256" key="9">
    <source>
        <dbReference type="ARBA" id="ARBA00023180"/>
    </source>
</evidence>
<evidence type="ECO:0000256" key="3">
    <source>
        <dbReference type="ARBA" id="ARBA00022679"/>
    </source>
</evidence>
<dbReference type="PANTHER" id="PTHR27002:SF1038">
    <property type="entry name" value="G-TYPE LECTIN S-RECEPTOR-LIKE SERINE_THREONINE-PROTEIN KINASE CES101"/>
    <property type="match status" value="1"/>
</dbReference>
<organism evidence="16 17">
    <name type="scientific">Salix dunnii</name>
    <dbReference type="NCBI Taxonomy" id="1413687"/>
    <lineage>
        <taxon>Eukaryota</taxon>
        <taxon>Viridiplantae</taxon>
        <taxon>Streptophyta</taxon>
        <taxon>Embryophyta</taxon>
        <taxon>Tracheophyta</taxon>
        <taxon>Spermatophyta</taxon>
        <taxon>Magnoliopsida</taxon>
        <taxon>eudicotyledons</taxon>
        <taxon>Gunneridae</taxon>
        <taxon>Pentapetalae</taxon>
        <taxon>rosids</taxon>
        <taxon>fabids</taxon>
        <taxon>Malpighiales</taxon>
        <taxon>Salicaceae</taxon>
        <taxon>Saliceae</taxon>
        <taxon>Salix</taxon>
    </lineage>
</organism>
<keyword evidence="12" id="KW-0812">Transmembrane</keyword>
<dbReference type="SUPFAM" id="SSF56112">
    <property type="entry name" value="Protein kinase-like (PK-like)"/>
    <property type="match status" value="1"/>
</dbReference>
<feature type="signal peptide" evidence="13">
    <location>
        <begin position="1"/>
        <end position="24"/>
    </location>
</feature>
<keyword evidence="17" id="KW-1185">Reference proteome</keyword>
<dbReference type="Gene3D" id="1.10.510.10">
    <property type="entry name" value="Transferase(Phosphotransferase) domain 1"/>
    <property type="match status" value="1"/>
</dbReference>
<dbReference type="GO" id="GO:0005524">
    <property type="term" value="F:ATP binding"/>
    <property type="evidence" value="ECO:0007669"/>
    <property type="project" value="UniProtKB-KW"/>
</dbReference>
<reference evidence="16 17" key="1">
    <citation type="submission" date="2020-10" db="EMBL/GenBank/DDBJ databases">
        <title>Plant Genome Project.</title>
        <authorList>
            <person name="Zhang R.-G."/>
        </authorList>
    </citation>
    <scope>NUCLEOTIDE SEQUENCE [LARGE SCALE GENOMIC DNA]</scope>
    <source>
        <strain evidence="16">FAFU-HL-1</strain>
        <tissue evidence="16">Leaf</tissue>
    </source>
</reference>
<dbReference type="Pfam" id="PF00069">
    <property type="entry name" value="Pkinase"/>
    <property type="match status" value="1"/>
</dbReference>
<evidence type="ECO:0000256" key="2">
    <source>
        <dbReference type="ARBA" id="ARBA00022527"/>
    </source>
</evidence>
<dbReference type="PROSITE" id="PS50011">
    <property type="entry name" value="PROTEIN_KINASE_DOM"/>
    <property type="match status" value="1"/>
</dbReference>
<keyword evidence="12" id="KW-1133">Transmembrane helix</keyword>
<feature type="domain" description="Protein kinase" evidence="14">
    <location>
        <begin position="289"/>
        <end position="660"/>
    </location>
</feature>
<comment type="catalytic activity">
    <reaction evidence="10">
        <text>L-threonyl-[protein] + ATP = O-phospho-L-threonyl-[protein] + ADP + H(+)</text>
        <dbReference type="Rhea" id="RHEA:46608"/>
        <dbReference type="Rhea" id="RHEA-COMP:11060"/>
        <dbReference type="Rhea" id="RHEA-COMP:11605"/>
        <dbReference type="ChEBI" id="CHEBI:15378"/>
        <dbReference type="ChEBI" id="CHEBI:30013"/>
        <dbReference type="ChEBI" id="CHEBI:30616"/>
        <dbReference type="ChEBI" id="CHEBI:61977"/>
        <dbReference type="ChEBI" id="CHEBI:456216"/>
        <dbReference type="EC" id="2.7.11.1"/>
    </reaction>
</comment>
<evidence type="ECO:0000256" key="10">
    <source>
        <dbReference type="ARBA" id="ARBA00047899"/>
    </source>
</evidence>
<keyword evidence="8" id="KW-1015">Disulfide bond</keyword>
<evidence type="ECO:0000259" key="14">
    <source>
        <dbReference type="PROSITE" id="PS50011"/>
    </source>
</evidence>
<keyword evidence="3" id="KW-0808">Transferase</keyword>
<dbReference type="PANTHER" id="PTHR27002">
    <property type="entry name" value="RECEPTOR-LIKE SERINE/THREONINE-PROTEIN KINASE SD1-8"/>
    <property type="match status" value="1"/>
</dbReference>
<evidence type="ECO:0000259" key="15">
    <source>
        <dbReference type="PROSITE" id="PS51910"/>
    </source>
</evidence>
<dbReference type="InterPro" id="IPR011583">
    <property type="entry name" value="Chitinase_II/V-like_cat"/>
</dbReference>
<evidence type="ECO:0000256" key="7">
    <source>
        <dbReference type="ARBA" id="ARBA00022840"/>
    </source>
</evidence>
<evidence type="ECO:0000256" key="13">
    <source>
        <dbReference type="SAM" id="SignalP"/>
    </source>
</evidence>
<dbReference type="InterPro" id="IPR001223">
    <property type="entry name" value="Glyco_hydro18_cat"/>
</dbReference>
<dbReference type="PROSITE" id="PS51910">
    <property type="entry name" value="GH18_2"/>
    <property type="match status" value="1"/>
</dbReference>
<evidence type="ECO:0000256" key="1">
    <source>
        <dbReference type="ARBA" id="ARBA00012513"/>
    </source>
</evidence>
<evidence type="ECO:0000313" key="17">
    <source>
        <dbReference type="Proteomes" id="UP000657918"/>
    </source>
</evidence>
<evidence type="ECO:0000256" key="6">
    <source>
        <dbReference type="ARBA" id="ARBA00022777"/>
    </source>
</evidence>
<name>A0A835J686_9ROSI</name>
<dbReference type="OrthoDB" id="73875at2759"/>
<keyword evidence="6" id="KW-0418">Kinase</keyword>
<dbReference type="GO" id="GO:0004674">
    <property type="term" value="F:protein serine/threonine kinase activity"/>
    <property type="evidence" value="ECO:0007669"/>
    <property type="project" value="UniProtKB-KW"/>
</dbReference>
<keyword evidence="4 13" id="KW-0732">Signal</keyword>
<dbReference type="PROSITE" id="PS00108">
    <property type="entry name" value="PROTEIN_KINASE_ST"/>
    <property type="match status" value="1"/>
</dbReference>
<evidence type="ECO:0000256" key="5">
    <source>
        <dbReference type="ARBA" id="ARBA00022741"/>
    </source>
</evidence>
<dbReference type="FunFam" id="3.10.50.10:FF:000015">
    <property type="entry name" value="Chitotriosidase-1"/>
    <property type="match status" value="1"/>
</dbReference>
<dbReference type="SMART" id="SM00636">
    <property type="entry name" value="Glyco_18"/>
    <property type="match status" value="1"/>
</dbReference>
<keyword evidence="12" id="KW-0472">Membrane</keyword>
<dbReference type="InterPro" id="IPR017853">
    <property type="entry name" value="GH"/>
</dbReference>
<dbReference type="SUPFAM" id="SSF54556">
    <property type="entry name" value="Chitinase insertion domain"/>
    <property type="match status" value="1"/>
</dbReference>
<dbReference type="Gene3D" id="3.20.20.80">
    <property type="entry name" value="Glycosidases"/>
    <property type="match status" value="1"/>
</dbReference>
<accession>A0A835J686</accession>
<protein>
    <recommendedName>
        <fullName evidence="1">non-specific serine/threonine protein kinase</fullName>
        <ecNumber evidence="1">2.7.11.1</ecNumber>
    </recommendedName>
</protein>
<comment type="catalytic activity">
    <reaction evidence="11">
        <text>L-seryl-[protein] + ATP = O-phospho-L-seryl-[protein] + ADP + H(+)</text>
        <dbReference type="Rhea" id="RHEA:17989"/>
        <dbReference type="Rhea" id="RHEA-COMP:9863"/>
        <dbReference type="Rhea" id="RHEA-COMP:11604"/>
        <dbReference type="ChEBI" id="CHEBI:15378"/>
        <dbReference type="ChEBI" id="CHEBI:29999"/>
        <dbReference type="ChEBI" id="CHEBI:30616"/>
        <dbReference type="ChEBI" id="CHEBI:83421"/>
        <dbReference type="ChEBI" id="CHEBI:456216"/>
        <dbReference type="EC" id="2.7.11.1"/>
    </reaction>
</comment>
<dbReference type="GO" id="GO:0005975">
    <property type="term" value="P:carbohydrate metabolic process"/>
    <property type="evidence" value="ECO:0007669"/>
    <property type="project" value="InterPro"/>
</dbReference>
<dbReference type="GO" id="GO:0008061">
    <property type="term" value="F:chitin binding"/>
    <property type="evidence" value="ECO:0007669"/>
    <property type="project" value="InterPro"/>
</dbReference>
<evidence type="ECO:0000313" key="16">
    <source>
        <dbReference type="EMBL" id="KAF9662784.1"/>
    </source>
</evidence>
<dbReference type="CDD" id="cd02879">
    <property type="entry name" value="GH18_plant_chitinase_class_V"/>
    <property type="match status" value="1"/>
</dbReference>
<dbReference type="SUPFAM" id="SSF51445">
    <property type="entry name" value="(Trans)glycosidases"/>
    <property type="match status" value="1"/>
</dbReference>
<dbReference type="EMBL" id="JADGMS010000018">
    <property type="protein sequence ID" value="KAF9662784.1"/>
    <property type="molecule type" value="Genomic_DNA"/>
</dbReference>
<evidence type="ECO:0000256" key="4">
    <source>
        <dbReference type="ARBA" id="ARBA00022729"/>
    </source>
</evidence>
<evidence type="ECO:0000256" key="12">
    <source>
        <dbReference type="SAM" id="Phobius"/>
    </source>
</evidence>
<keyword evidence="5" id="KW-0547">Nucleotide-binding</keyword>
<proteinExistence type="predicted"/>
<dbReference type="AlphaFoldDB" id="A0A835J686"/>
<dbReference type="SMART" id="SM00220">
    <property type="entry name" value="S_TKc"/>
    <property type="match status" value="1"/>
</dbReference>
<dbReference type="InterPro" id="IPR029070">
    <property type="entry name" value="Chitinase_insertion_sf"/>
</dbReference>